<evidence type="ECO:0000256" key="1">
    <source>
        <dbReference type="ARBA" id="ARBA00008361"/>
    </source>
</evidence>
<keyword evidence="3" id="KW-0808">Transferase</keyword>
<reference evidence="5" key="2">
    <citation type="submission" date="2021-03" db="UniProtKB">
        <authorList>
            <consortium name="EnsemblPlants"/>
        </authorList>
    </citation>
    <scope>IDENTIFICATION</scope>
</reference>
<evidence type="ECO:0000313" key="6">
    <source>
        <dbReference type="Proteomes" id="UP000596660"/>
    </source>
</evidence>
<protein>
    <recommendedName>
        <fullName evidence="4">Methyltransferase type 11 domain-containing protein</fullName>
    </recommendedName>
</protein>
<dbReference type="GO" id="GO:0032259">
    <property type="term" value="P:methylation"/>
    <property type="evidence" value="ECO:0007669"/>
    <property type="project" value="UniProtKB-KW"/>
</dbReference>
<dbReference type="GO" id="GO:0008757">
    <property type="term" value="F:S-adenosylmethionine-dependent methyltransferase activity"/>
    <property type="evidence" value="ECO:0007669"/>
    <property type="project" value="InterPro"/>
</dbReference>
<evidence type="ECO:0000313" key="5">
    <source>
        <dbReference type="EnsemblPlants" id="AUR62002567-RA:cds"/>
    </source>
</evidence>
<dbReference type="EnsemblPlants" id="AUR62002567-RA">
    <property type="protein sequence ID" value="AUR62002567-RA:cds"/>
    <property type="gene ID" value="AUR62002567"/>
</dbReference>
<dbReference type="Pfam" id="PF08241">
    <property type="entry name" value="Methyltransf_11"/>
    <property type="match status" value="1"/>
</dbReference>
<keyword evidence="6" id="KW-1185">Reference proteome</keyword>
<sequence length="253" mass="28868">MGVGETQKYGDPSYWDKRYKQDKTPFDWYQNYSSLVPLFHLYLSPPHRRVLVVGCGNSSFSEKMAADGYEDIVNIDISSVVIEEMQKKYSDHPQLKYITMDVLKMDTLETGSFDAVIDKGTLDTILCGNNSKPNSAKMLEEVGRVLKDKGVYILVTYGAPSYRLCYLKNSCKWKIKLHVIDKPSDEEGTTVRQYRRMLVLIDGINRRNVPLAEPALSPDSEVQQTAASQAQPFDQEAERWPVDIMSETLPFIY</sequence>
<evidence type="ECO:0000256" key="2">
    <source>
        <dbReference type="ARBA" id="ARBA00022603"/>
    </source>
</evidence>
<dbReference type="OMA" id="NDIEHHY"/>
<reference evidence="5" key="1">
    <citation type="journal article" date="2017" name="Nature">
        <title>The genome of Chenopodium quinoa.</title>
        <authorList>
            <person name="Jarvis D.E."/>
            <person name="Ho Y.S."/>
            <person name="Lightfoot D.J."/>
            <person name="Schmoeckel S.M."/>
            <person name="Li B."/>
            <person name="Borm T.J.A."/>
            <person name="Ohyanagi H."/>
            <person name="Mineta K."/>
            <person name="Michell C.T."/>
            <person name="Saber N."/>
            <person name="Kharbatia N.M."/>
            <person name="Rupper R.R."/>
            <person name="Sharp A.R."/>
            <person name="Dally N."/>
            <person name="Boughton B.A."/>
            <person name="Woo Y.H."/>
            <person name="Gao G."/>
            <person name="Schijlen E.G.W.M."/>
            <person name="Guo X."/>
            <person name="Momin A.A."/>
            <person name="Negrao S."/>
            <person name="Al-Babili S."/>
            <person name="Gehring C."/>
            <person name="Roessner U."/>
            <person name="Jung C."/>
            <person name="Murphy K."/>
            <person name="Arold S.T."/>
            <person name="Gojobori T."/>
            <person name="van der Linden C.G."/>
            <person name="van Loo E.N."/>
            <person name="Jellen E.N."/>
            <person name="Maughan P.J."/>
            <person name="Tester M."/>
        </authorList>
    </citation>
    <scope>NUCLEOTIDE SEQUENCE [LARGE SCALE GENOMIC DNA]</scope>
    <source>
        <strain evidence="5">cv. PI 614886</strain>
    </source>
</reference>
<feature type="domain" description="Methyltransferase type 11" evidence="4">
    <location>
        <begin position="51"/>
        <end position="153"/>
    </location>
</feature>
<name>A0A803KU59_CHEQI</name>
<dbReference type="PANTHER" id="PTHR12176:SF79">
    <property type="entry name" value="METHYLTRANSFERASE TYPE 11 DOMAIN-CONTAINING PROTEIN"/>
    <property type="match status" value="1"/>
</dbReference>
<dbReference type="Proteomes" id="UP000596660">
    <property type="component" value="Unplaced"/>
</dbReference>
<evidence type="ECO:0000256" key="3">
    <source>
        <dbReference type="ARBA" id="ARBA00022679"/>
    </source>
</evidence>
<accession>A0A803KU59</accession>
<keyword evidence="2" id="KW-0489">Methyltransferase</keyword>
<dbReference type="FunFam" id="3.40.50.150:FF:000224">
    <property type="entry name" value="S-adenosyl-L-methionine-dependent methyltransferases superfamily protein"/>
    <property type="match status" value="1"/>
</dbReference>
<evidence type="ECO:0000259" key="4">
    <source>
        <dbReference type="Pfam" id="PF08241"/>
    </source>
</evidence>
<organism evidence="5 6">
    <name type="scientific">Chenopodium quinoa</name>
    <name type="common">Quinoa</name>
    <dbReference type="NCBI Taxonomy" id="63459"/>
    <lineage>
        <taxon>Eukaryota</taxon>
        <taxon>Viridiplantae</taxon>
        <taxon>Streptophyta</taxon>
        <taxon>Embryophyta</taxon>
        <taxon>Tracheophyta</taxon>
        <taxon>Spermatophyta</taxon>
        <taxon>Magnoliopsida</taxon>
        <taxon>eudicotyledons</taxon>
        <taxon>Gunneridae</taxon>
        <taxon>Pentapetalae</taxon>
        <taxon>Caryophyllales</taxon>
        <taxon>Chenopodiaceae</taxon>
        <taxon>Chenopodioideae</taxon>
        <taxon>Atripliceae</taxon>
        <taxon>Chenopodium</taxon>
    </lineage>
</organism>
<dbReference type="InterPro" id="IPR029063">
    <property type="entry name" value="SAM-dependent_MTases_sf"/>
</dbReference>
<comment type="similarity">
    <text evidence="1">Belongs to the methyltransferase superfamily.</text>
</comment>
<proteinExistence type="inferred from homology"/>
<dbReference type="PANTHER" id="PTHR12176">
    <property type="entry name" value="SAM-DEPENDENT METHYLTRANSFERASE SUPERFAMILY PROTEIN"/>
    <property type="match status" value="1"/>
</dbReference>
<dbReference type="InterPro" id="IPR051419">
    <property type="entry name" value="Lys/N-term_MeTrsfase_sf"/>
</dbReference>
<dbReference type="SUPFAM" id="SSF53335">
    <property type="entry name" value="S-adenosyl-L-methionine-dependent methyltransferases"/>
    <property type="match status" value="1"/>
</dbReference>
<dbReference type="CDD" id="cd02440">
    <property type="entry name" value="AdoMet_MTases"/>
    <property type="match status" value="1"/>
</dbReference>
<dbReference type="AlphaFoldDB" id="A0A803KU59"/>
<dbReference type="InterPro" id="IPR013216">
    <property type="entry name" value="Methyltransf_11"/>
</dbReference>
<dbReference type="Gramene" id="AUR62002567-RA">
    <property type="protein sequence ID" value="AUR62002567-RA:cds"/>
    <property type="gene ID" value="AUR62002567"/>
</dbReference>
<dbReference type="Gene3D" id="3.40.50.150">
    <property type="entry name" value="Vaccinia Virus protein VP39"/>
    <property type="match status" value="1"/>
</dbReference>